<dbReference type="AlphaFoldDB" id="A0AB36BH07"/>
<evidence type="ECO:0000313" key="2">
    <source>
        <dbReference type="Proteomes" id="UP000481807"/>
    </source>
</evidence>
<name>A0AB36BH07_STAWA</name>
<dbReference type="EMBL" id="QXWP01000003">
    <property type="protein sequence ID" value="NBH30539.1"/>
    <property type="molecule type" value="Genomic_DNA"/>
</dbReference>
<sequence length="68" mass="8063">MDNKEFLVTISMVNGDKHNVILKRKNEKELLEQFIDYMDSEEYVNLINKVLTRKHIVSVEVQNLVNDK</sequence>
<comment type="caution">
    <text evidence="1">The sequence shown here is derived from an EMBL/GenBank/DDBJ whole genome shotgun (WGS) entry which is preliminary data.</text>
</comment>
<evidence type="ECO:0000313" key="1">
    <source>
        <dbReference type="EMBL" id="NBH30539.1"/>
    </source>
</evidence>
<gene>
    <name evidence="1" type="ORF">D3Z30_06050</name>
</gene>
<dbReference type="Proteomes" id="UP000481807">
    <property type="component" value="Unassembled WGS sequence"/>
</dbReference>
<evidence type="ECO:0008006" key="3">
    <source>
        <dbReference type="Google" id="ProtNLM"/>
    </source>
</evidence>
<reference evidence="1 2" key="1">
    <citation type="submission" date="2018-08" db="EMBL/GenBank/DDBJ databases">
        <title>Murine metabolic-syndrome-specific gut microbial biobank.</title>
        <authorList>
            <person name="Liu C."/>
        </authorList>
    </citation>
    <scope>NUCLEOTIDE SEQUENCE [LARGE SCALE GENOMIC DNA]</scope>
    <source>
        <strain evidence="1 2">1XD21-27</strain>
    </source>
</reference>
<organism evidence="1 2">
    <name type="scientific">Staphylococcus warneri</name>
    <dbReference type="NCBI Taxonomy" id="1292"/>
    <lineage>
        <taxon>Bacteria</taxon>
        <taxon>Bacillati</taxon>
        <taxon>Bacillota</taxon>
        <taxon>Bacilli</taxon>
        <taxon>Bacillales</taxon>
        <taxon>Staphylococcaceae</taxon>
        <taxon>Staphylococcus</taxon>
    </lineage>
</organism>
<accession>A0AB36BH07</accession>
<protein>
    <recommendedName>
        <fullName evidence="3">Phage protein</fullName>
    </recommendedName>
</protein>
<proteinExistence type="predicted"/>
<dbReference type="RefSeq" id="WP_160175568.1">
    <property type="nucleotide sequence ID" value="NZ_QXWP01000003.1"/>
</dbReference>